<dbReference type="Pfam" id="PF14428">
    <property type="entry name" value="DddA-like"/>
    <property type="match status" value="1"/>
</dbReference>
<sequence>MGARRMKRRIPSRSLGLGTLQRFSARRRVLRTVLATGLLSGLLGAPNAFAADAPAVPADARGQIVSYWQHGGDDLKEAAEKALLGGDDEIRKFLQDAPSIQYDDNRVDAARLAMTGGPEVRQAAQAAMLKSPGELERFLLDGFEDAQDEDAKVDIARMVTLGGSSVRDAGKEALQGTAEDRERFLQSGQYEARQEDNKVDVARMTNTGGPNVKAAAIVALQGTPEDIAEFLEVGQFVARNRDQEYASVAQLTEQAKEAGKQAEDATKQAEADSKKAIEASNLAKAAAKKAAAEMQDTKTDSKKAAVKAKEAANAARAAAQASQEAIGSANAANRAARRAALAASQTAAAAAGAADAANKAYNAAIAAGANADEADNARKSAGGARFAAQLATASATAAHHAGLASAAAKIASSAAKSAASNSNDAADSADAANNYADAAGVHSSEARQAATEARRHANAANAAADRSAAYADRAAAAAFAARDCANSAAAHANRAADFADEAAQHAGDSATYADRAKKGADAAKEAAETAGTAVAKAKEIFALAREGEAVDLQTRTEGAIEQARSLKSNGEAHIAASASAQVEALSLNDTAATLAQTAARPDVDVKATAAKGRELAMQALKMRGPWHQEAAARALSGTDQDVLDYLRTRWKEASQHDIRENVVRLSTQSPYAAVRTAATEALKGAPEQIQGFYTSGQYTVAVDEMKVDVARLTNTGGPSVAEAAKKALADGSGKALATFLQATQYSERITDDKVTAARLTNTGGPEVKAAAKIALAGPPDLLHAFVTTGQYMAQRKDDLAANHIHLVERLLAEGQQVAAKAMENRWRAAEAAAKAKAAAADADVAAAEAKKSAAAAAGYAADANASANAAAASAADAAKSAATARNAANRAEQDATAAENSAADAEFSAAYARQSAQKANAAKAEALQSALAAGKSRDEAEAASTGAWQSVFDLREKEAKEALRQEMEDRQREQDGKKPKRVCIPYASRDSLLPIMPCLAHPEDSELRVWEDEPVLRNLIWELSGLNDIKECIKNPTALGCTMAVAGVLPQGKVKLLGKIEDGIEAFKDYRKTQRSVGCLVGAATHSFLAGTKVLMADGTGRSIEQIQPGDRVTATDPTTGETGPRTVTRTIHTPDDRNFTDVTLTDGSTLTSTSHHPFWSDKDRGWKNAADLTDGDSLRTSEGKTTAVVNTRDWQGLSDAYDLTVDGVHTYYVSTGTTNVLVHNNDEGCPIWVGKTFDELRPYLKTGDKTQGALRDANGKRIAGLGGKYDDLLSGEDDLYAVANEYLRTSPSPLYGGKPAGVKFNIATHVETKYAALMKQNGIDHATVVINNSNGVCSNRMNCTNAVESILSKGSSLTVYYPGAQNPVVILGKR</sequence>
<dbReference type="NCBIfam" id="TIGR01443">
    <property type="entry name" value="intein_Cterm"/>
    <property type="match status" value="1"/>
</dbReference>
<feature type="signal peptide" evidence="3">
    <location>
        <begin position="1"/>
        <end position="50"/>
    </location>
</feature>
<accession>A0ABV9UWE9</accession>
<dbReference type="Pfam" id="PF03752">
    <property type="entry name" value="ALF"/>
    <property type="match status" value="7"/>
</dbReference>
<dbReference type="SUPFAM" id="SSF51294">
    <property type="entry name" value="Hedgehog/intein (Hint) domain"/>
    <property type="match status" value="1"/>
</dbReference>
<dbReference type="Pfam" id="PF07591">
    <property type="entry name" value="PT-HINT"/>
    <property type="match status" value="1"/>
</dbReference>
<protein>
    <submittedName>
        <fullName evidence="5">DddA-like double-stranded DNA deaminase toxin</fullName>
    </submittedName>
</protein>
<dbReference type="InterPro" id="IPR003587">
    <property type="entry name" value="Hint_dom_N"/>
</dbReference>
<feature type="chain" id="PRO_5046124471" evidence="3">
    <location>
        <begin position="51"/>
        <end position="1375"/>
    </location>
</feature>
<organism evidence="5 6">
    <name type="scientific">Streptomyces mauvecolor</name>
    <dbReference type="NCBI Taxonomy" id="58345"/>
    <lineage>
        <taxon>Bacteria</taxon>
        <taxon>Bacillati</taxon>
        <taxon>Actinomycetota</taxon>
        <taxon>Actinomycetes</taxon>
        <taxon>Kitasatosporales</taxon>
        <taxon>Streptomycetaceae</taxon>
        <taxon>Streptomyces</taxon>
    </lineage>
</organism>
<evidence type="ECO:0000256" key="2">
    <source>
        <dbReference type="SAM" id="MobiDB-lite"/>
    </source>
</evidence>
<keyword evidence="1" id="KW-0175">Coiled coil</keyword>
<dbReference type="SMART" id="SM00306">
    <property type="entry name" value="HintN"/>
    <property type="match status" value="1"/>
</dbReference>
<dbReference type="Proteomes" id="UP001595834">
    <property type="component" value="Unassembled WGS sequence"/>
</dbReference>
<comment type="caution">
    <text evidence="5">The sequence shown here is derived from an EMBL/GenBank/DDBJ whole genome shotgun (WGS) entry which is preliminary data.</text>
</comment>
<dbReference type="InterPro" id="IPR030934">
    <property type="entry name" value="Intein_C"/>
</dbReference>
<name>A0ABV9UWE9_9ACTN</name>
<feature type="region of interest" description="Disordered" evidence="2">
    <location>
        <begin position="1102"/>
        <end position="1145"/>
    </location>
</feature>
<dbReference type="EMBL" id="JBHSIZ010000051">
    <property type="protein sequence ID" value="MFC4961529.1"/>
    <property type="molecule type" value="Genomic_DNA"/>
</dbReference>
<dbReference type="InterPro" id="IPR036844">
    <property type="entry name" value="Hint_dom_sf"/>
</dbReference>
<dbReference type="RefSeq" id="WP_344380540.1">
    <property type="nucleotide sequence ID" value="NZ_BAAASQ010000047.1"/>
</dbReference>
<gene>
    <name evidence="5" type="ORF">ACFPFX_35135</name>
</gene>
<feature type="coiled-coil region" evidence="1">
    <location>
        <begin position="874"/>
        <end position="901"/>
    </location>
</feature>
<keyword evidence="3" id="KW-0732">Signal</keyword>
<evidence type="ECO:0000259" key="4">
    <source>
        <dbReference type="SMART" id="SM00306"/>
    </source>
</evidence>
<evidence type="ECO:0000256" key="3">
    <source>
        <dbReference type="SAM" id="SignalP"/>
    </source>
</evidence>
<evidence type="ECO:0000313" key="5">
    <source>
        <dbReference type="EMBL" id="MFC4961529.1"/>
    </source>
</evidence>
<feature type="region of interest" description="Disordered" evidence="2">
    <location>
        <begin position="439"/>
        <end position="458"/>
    </location>
</feature>
<dbReference type="Gene3D" id="2.170.16.10">
    <property type="entry name" value="Hedgehog/Intein (Hint) domain"/>
    <property type="match status" value="1"/>
</dbReference>
<dbReference type="CDD" id="cd00081">
    <property type="entry name" value="Hint"/>
    <property type="match status" value="1"/>
</dbReference>
<feature type="compositionally biased region" description="Polar residues" evidence="2">
    <location>
        <begin position="1116"/>
        <end position="1132"/>
    </location>
</feature>
<feature type="domain" description="Hint" evidence="4">
    <location>
        <begin position="1085"/>
        <end position="1183"/>
    </location>
</feature>
<dbReference type="PANTHER" id="PTHR23242">
    <property type="entry name" value="TRANSCRIPTION FACTOR HOXA13"/>
    <property type="match status" value="1"/>
</dbReference>
<evidence type="ECO:0000313" key="6">
    <source>
        <dbReference type="Proteomes" id="UP001595834"/>
    </source>
</evidence>
<dbReference type="PANTHER" id="PTHR23242:SF9">
    <property type="entry name" value="TRANSCRIPTION FACTOR HOXA13"/>
    <property type="match status" value="1"/>
</dbReference>
<evidence type="ECO:0000256" key="1">
    <source>
        <dbReference type="SAM" id="Coils"/>
    </source>
</evidence>
<keyword evidence="6" id="KW-1185">Reference proteome</keyword>
<reference evidence="6" key="1">
    <citation type="journal article" date="2019" name="Int. J. Syst. Evol. Microbiol.">
        <title>The Global Catalogue of Microorganisms (GCM) 10K type strain sequencing project: providing services to taxonomists for standard genome sequencing and annotation.</title>
        <authorList>
            <consortium name="The Broad Institute Genomics Platform"/>
            <consortium name="The Broad Institute Genome Sequencing Center for Infectious Disease"/>
            <person name="Wu L."/>
            <person name="Ma J."/>
        </authorList>
    </citation>
    <scope>NUCLEOTIDE SEQUENCE [LARGE SCALE GENOMIC DNA]</scope>
    <source>
        <strain evidence="6">CCM 7224</strain>
    </source>
</reference>
<dbReference type="InterPro" id="IPR032724">
    <property type="entry name" value="SCP1.201-like"/>
</dbReference>
<dbReference type="PROSITE" id="PS50818">
    <property type="entry name" value="INTEIN_C_TER"/>
    <property type="match status" value="1"/>
</dbReference>
<proteinExistence type="predicted"/>
<dbReference type="InterPro" id="IPR005506">
    <property type="entry name" value="DUF312_ALF"/>
</dbReference>